<dbReference type="EMBL" id="BRYB01002685">
    <property type="protein sequence ID" value="GMI23948.1"/>
    <property type="molecule type" value="Genomic_DNA"/>
</dbReference>
<evidence type="ECO:0000259" key="1">
    <source>
        <dbReference type="PROSITE" id="PS50003"/>
    </source>
</evidence>
<dbReference type="PANTHER" id="PTHR10663">
    <property type="entry name" value="GUANYL-NUCLEOTIDE EXCHANGE FACTOR"/>
    <property type="match status" value="1"/>
</dbReference>
<dbReference type="Proteomes" id="UP001165060">
    <property type="component" value="Unassembled WGS sequence"/>
</dbReference>
<name>A0ABQ6MCT3_9STRA</name>
<accession>A0ABQ6MCT3</accession>
<sequence length="431" mass="47682">MFSSESISLAISDGSAHLSLVRSRLSAIQSQTASAPENNEDDRVILRKSVRYKGFEEADHVVPTGATAPGGGHRRASLSASGLEKTRNRIIRAFNVDFKKGLKLMRENGFYRTAPETARFLLHTGGLDRVEVGKALGSFTDERGMEALRLFAEGIEMEGLEFLPSLRKYLAKFKLPGESQMVDRILEAFAAAFLAANPLGSPSNRTEFPDSGAVHLLSFAVIMLNTDMYNKSLQKNKKMTKKQFVANTMTKDPATGATNFEQAFLETIYTDISRKEIVHTETKHDEGNLFHDAVKEGWMKKKSDSMPYQWQQRFFILTKNPGILYYFATEDQVNPTGYIPLEMIAVRKTDDKVSKKGLELVPDGISAGVVKSVKYGSKGALEQGNHDRFLFKAESVEEAWEWIRMINVVMGEEAGGGGRGSVASEGEAGVE</sequence>
<dbReference type="InterPro" id="IPR035999">
    <property type="entry name" value="Sec7_dom_sf"/>
</dbReference>
<dbReference type="SUPFAM" id="SSF50729">
    <property type="entry name" value="PH domain-like"/>
    <property type="match status" value="1"/>
</dbReference>
<dbReference type="InterPro" id="IPR023394">
    <property type="entry name" value="Sec7_C_sf"/>
</dbReference>
<dbReference type="SMART" id="SM00222">
    <property type="entry name" value="Sec7"/>
    <property type="match status" value="1"/>
</dbReference>
<dbReference type="Gene3D" id="1.10.1000.11">
    <property type="entry name" value="Arf Nucleotide-binding Site Opener,domain 2"/>
    <property type="match status" value="1"/>
</dbReference>
<dbReference type="PROSITE" id="PS50003">
    <property type="entry name" value="PH_DOMAIN"/>
    <property type="match status" value="1"/>
</dbReference>
<dbReference type="InterPro" id="IPR011993">
    <property type="entry name" value="PH-like_dom_sf"/>
</dbReference>
<dbReference type="Gene3D" id="1.10.220.20">
    <property type="match status" value="1"/>
</dbReference>
<dbReference type="SMART" id="SM00233">
    <property type="entry name" value="PH"/>
    <property type="match status" value="1"/>
</dbReference>
<reference evidence="3 4" key="1">
    <citation type="journal article" date="2023" name="Commun. Biol.">
        <title>Genome analysis of Parmales, the sister group of diatoms, reveals the evolutionary specialization of diatoms from phago-mixotrophs to photoautotrophs.</title>
        <authorList>
            <person name="Ban H."/>
            <person name="Sato S."/>
            <person name="Yoshikawa S."/>
            <person name="Yamada K."/>
            <person name="Nakamura Y."/>
            <person name="Ichinomiya M."/>
            <person name="Sato N."/>
            <person name="Blanc-Mathieu R."/>
            <person name="Endo H."/>
            <person name="Kuwata A."/>
            <person name="Ogata H."/>
        </authorList>
    </citation>
    <scope>NUCLEOTIDE SEQUENCE [LARGE SCALE GENOMIC DNA]</scope>
</reference>
<evidence type="ECO:0000313" key="3">
    <source>
        <dbReference type="EMBL" id="GMI23948.1"/>
    </source>
</evidence>
<dbReference type="InterPro" id="IPR001849">
    <property type="entry name" value="PH_domain"/>
</dbReference>
<evidence type="ECO:0000313" key="4">
    <source>
        <dbReference type="Proteomes" id="UP001165060"/>
    </source>
</evidence>
<dbReference type="Gene3D" id="2.30.29.30">
    <property type="entry name" value="Pleckstrin-homology domain (PH domain)/Phosphotyrosine-binding domain (PTB)"/>
    <property type="match status" value="1"/>
</dbReference>
<protein>
    <submittedName>
        <fullName evidence="3">Uncharacterized protein</fullName>
    </submittedName>
</protein>
<dbReference type="PROSITE" id="PS50190">
    <property type="entry name" value="SEC7"/>
    <property type="match status" value="1"/>
</dbReference>
<feature type="domain" description="SEC7" evidence="2">
    <location>
        <begin position="82"/>
        <end position="275"/>
    </location>
</feature>
<dbReference type="InterPro" id="IPR000904">
    <property type="entry name" value="Sec7_dom"/>
</dbReference>
<feature type="domain" description="PH" evidence="1">
    <location>
        <begin position="292"/>
        <end position="411"/>
    </location>
</feature>
<proteinExistence type="predicted"/>
<organism evidence="3 4">
    <name type="scientific">Tetraparma gracilis</name>
    <dbReference type="NCBI Taxonomy" id="2962635"/>
    <lineage>
        <taxon>Eukaryota</taxon>
        <taxon>Sar</taxon>
        <taxon>Stramenopiles</taxon>
        <taxon>Ochrophyta</taxon>
        <taxon>Bolidophyceae</taxon>
        <taxon>Parmales</taxon>
        <taxon>Triparmaceae</taxon>
        <taxon>Tetraparma</taxon>
    </lineage>
</organism>
<dbReference type="Pfam" id="PF00169">
    <property type="entry name" value="PH"/>
    <property type="match status" value="1"/>
</dbReference>
<evidence type="ECO:0000259" key="2">
    <source>
        <dbReference type="PROSITE" id="PS50190"/>
    </source>
</evidence>
<dbReference type="SUPFAM" id="SSF48425">
    <property type="entry name" value="Sec7 domain"/>
    <property type="match status" value="1"/>
</dbReference>
<comment type="caution">
    <text evidence="3">The sequence shown here is derived from an EMBL/GenBank/DDBJ whole genome shotgun (WGS) entry which is preliminary data.</text>
</comment>
<keyword evidence="4" id="KW-1185">Reference proteome</keyword>
<gene>
    <name evidence="3" type="ORF">TeGR_g15189</name>
</gene>
<dbReference type="Pfam" id="PF01369">
    <property type="entry name" value="Sec7"/>
    <property type="match status" value="1"/>
</dbReference>